<dbReference type="AlphaFoldDB" id="A0A6C0LK02"/>
<protein>
    <recommendedName>
        <fullName evidence="3">MYM-type domain-containing protein</fullName>
    </recommendedName>
</protein>
<name>A0A6C0LK02_9ZZZZ</name>
<feature type="region of interest" description="Disordered" evidence="1">
    <location>
        <begin position="1"/>
        <end position="27"/>
    </location>
</feature>
<reference evidence="2" key="1">
    <citation type="journal article" date="2020" name="Nature">
        <title>Giant virus diversity and host interactions through global metagenomics.</title>
        <authorList>
            <person name="Schulz F."/>
            <person name="Roux S."/>
            <person name="Paez-Espino D."/>
            <person name="Jungbluth S."/>
            <person name="Walsh D.A."/>
            <person name="Denef V.J."/>
            <person name="McMahon K.D."/>
            <person name="Konstantinidis K.T."/>
            <person name="Eloe-Fadrosh E.A."/>
            <person name="Kyrpides N.C."/>
            <person name="Woyke T."/>
        </authorList>
    </citation>
    <scope>NUCLEOTIDE SEQUENCE</scope>
    <source>
        <strain evidence="2">GVMAG-M-3300027892-73</strain>
    </source>
</reference>
<evidence type="ECO:0000313" key="2">
    <source>
        <dbReference type="EMBL" id="QHU30847.1"/>
    </source>
</evidence>
<evidence type="ECO:0008006" key="3">
    <source>
        <dbReference type="Google" id="ProtNLM"/>
    </source>
</evidence>
<dbReference type="EMBL" id="MN740520">
    <property type="protein sequence ID" value="QHU30847.1"/>
    <property type="molecule type" value="Genomic_DNA"/>
</dbReference>
<sequence>MSENTFIENAPKKRGRKPKSKLDPLSQDTVVEPECKTKEVIHKKRGRKPKGGKIVKEISNANVVEKEKSNIILHLKCTMDELLKNKHIKSDFNSFSFQTENNLNLNLIDPHNDDNANHKTCKIDNQLYINVTKATNEDQCLSGHNKTDKENKIIWNKLKELQKSLHNNTIDEKSSACFWCTYDFDSPPIYIPKNFINGTYQVYGCFCSPECATAYLMKEKIDTSTRFERYYLLNYIYSKIYNYENNIKPAPNPEYILDRFYGNMTIQEYRSLLKNDRLFLLVDKPLTRVMPELHEDNDDFIINNKSIASNNNYQIKKACRKKEKKETMIKTFGFT</sequence>
<evidence type="ECO:0000256" key="1">
    <source>
        <dbReference type="SAM" id="MobiDB-lite"/>
    </source>
</evidence>
<proteinExistence type="predicted"/>
<organism evidence="2">
    <name type="scientific">viral metagenome</name>
    <dbReference type="NCBI Taxonomy" id="1070528"/>
    <lineage>
        <taxon>unclassified sequences</taxon>
        <taxon>metagenomes</taxon>
        <taxon>organismal metagenomes</taxon>
    </lineage>
</organism>
<accession>A0A6C0LK02</accession>